<organism evidence="1 2">
    <name type="scientific">Spiromyces aspiralis</name>
    <dbReference type="NCBI Taxonomy" id="68401"/>
    <lineage>
        <taxon>Eukaryota</taxon>
        <taxon>Fungi</taxon>
        <taxon>Fungi incertae sedis</taxon>
        <taxon>Zoopagomycota</taxon>
        <taxon>Kickxellomycotina</taxon>
        <taxon>Kickxellomycetes</taxon>
        <taxon>Kickxellales</taxon>
        <taxon>Kickxellaceae</taxon>
        <taxon>Spiromyces</taxon>
    </lineage>
</organism>
<dbReference type="Proteomes" id="UP001145114">
    <property type="component" value="Unassembled WGS sequence"/>
</dbReference>
<evidence type="ECO:0000313" key="2">
    <source>
        <dbReference type="Proteomes" id="UP001145114"/>
    </source>
</evidence>
<keyword evidence="1" id="KW-0808">Transferase</keyword>
<comment type="caution">
    <text evidence="1">The sequence shown here is derived from an EMBL/GenBank/DDBJ whole genome shotgun (WGS) entry which is preliminary data.</text>
</comment>
<dbReference type="EMBL" id="JAMZIH010007209">
    <property type="protein sequence ID" value="KAJ1673237.1"/>
    <property type="molecule type" value="Genomic_DNA"/>
</dbReference>
<gene>
    <name evidence="1" type="primary">MET2_2</name>
    <name evidence="1" type="ORF">EV182_005632</name>
</gene>
<protein>
    <submittedName>
        <fullName evidence="1">Homoserine O- acetyltransferase</fullName>
        <ecNumber evidence="1">2.3.1.31</ecNumber>
    </submittedName>
</protein>
<sequence>MLMTRARNLADIVHGQSFVIIPELCLESGYVLKQIPVAYKTWGRLDEDGSNVMVICHALTGSADVADWWGALLGEGRAFDTSKFFVVCCNILGSPYGTASPLTTNPDTGKPYGPEFPQVTIRDTVRLHKLVLDYLGVREVAICIGGSLGGMQVLEWAMLGKDYVKVIIPIATSGKHSAWGISWGEAQRQAIYSDPNYCDGYYTPDKMPDSGLGAARMTALLTYRSRNSFESRFGRKVMTTGNIKHYLNRTDCEPADTVQRSRQGSDDRNAVNIFSAQSYLRYQGEKFIKRFDANCYIAITKMMDSHDLGRGRAGYLEALRSIEQPTLVVGIESDGLFTINE</sequence>
<proteinExistence type="predicted"/>
<evidence type="ECO:0000313" key="1">
    <source>
        <dbReference type="EMBL" id="KAJ1673237.1"/>
    </source>
</evidence>
<keyword evidence="2" id="KW-1185">Reference proteome</keyword>
<dbReference type="EC" id="2.3.1.31" evidence="1"/>
<accession>A0ACC1HA09</accession>
<keyword evidence="1" id="KW-0012">Acyltransferase</keyword>
<name>A0ACC1HA09_9FUNG</name>
<reference evidence="1" key="1">
    <citation type="submission" date="2022-06" db="EMBL/GenBank/DDBJ databases">
        <title>Phylogenomic reconstructions and comparative analyses of Kickxellomycotina fungi.</title>
        <authorList>
            <person name="Reynolds N.K."/>
            <person name="Stajich J.E."/>
            <person name="Barry K."/>
            <person name="Grigoriev I.V."/>
            <person name="Crous P."/>
            <person name="Smith M.E."/>
        </authorList>
    </citation>
    <scope>NUCLEOTIDE SEQUENCE</scope>
    <source>
        <strain evidence="1">RSA 2271</strain>
    </source>
</reference>
<feature type="non-terminal residue" evidence="1">
    <location>
        <position position="341"/>
    </location>
</feature>